<name>A0AAV7QV28_PLEWA</name>
<evidence type="ECO:0000256" key="1">
    <source>
        <dbReference type="SAM" id="MobiDB-lite"/>
    </source>
</evidence>
<dbReference type="Proteomes" id="UP001066276">
    <property type="component" value="Chromosome 6"/>
</dbReference>
<evidence type="ECO:0000313" key="3">
    <source>
        <dbReference type="Proteomes" id="UP001066276"/>
    </source>
</evidence>
<protein>
    <submittedName>
        <fullName evidence="2">Uncharacterized protein</fullName>
    </submittedName>
</protein>
<organism evidence="2 3">
    <name type="scientific">Pleurodeles waltl</name>
    <name type="common">Iberian ribbed newt</name>
    <dbReference type="NCBI Taxonomy" id="8319"/>
    <lineage>
        <taxon>Eukaryota</taxon>
        <taxon>Metazoa</taxon>
        <taxon>Chordata</taxon>
        <taxon>Craniata</taxon>
        <taxon>Vertebrata</taxon>
        <taxon>Euteleostomi</taxon>
        <taxon>Amphibia</taxon>
        <taxon>Batrachia</taxon>
        <taxon>Caudata</taxon>
        <taxon>Salamandroidea</taxon>
        <taxon>Salamandridae</taxon>
        <taxon>Pleurodelinae</taxon>
        <taxon>Pleurodeles</taxon>
    </lineage>
</organism>
<gene>
    <name evidence="2" type="ORF">NDU88_009607</name>
</gene>
<evidence type="ECO:0000313" key="2">
    <source>
        <dbReference type="EMBL" id="KAJ1143297.1"/>
    </source>
</evidence>
<proteinExistence type="predicted"/>
<feature type="region of interest" description="Disordered" evidence="1">
    <location>
        <begin position="31"/>
        <end position="62"/>
    </location>
</feature>
<sequence>MSGGHLVIENHFPLYVAPIAFQVDYWLPGASRGRRRDKEPEGSRKALTNPRSSEASAPQGVRPVELLHRPESFHLDDPGHLAALVLVTANCAYDKKSGDSPFWARL</sequence>
<dbReference type="AlphaFoldDB" id="A0AAV7QV28"/>
<keyword evidence="3" id="KW-1185">Reference proteome</keyword>
<dbReference type="EMBL" id="JANPWB010000010">
    <property type="protein sequence ID" value="KAJ1143297.1"/>
    <property type="molecule type" value="Genomic_DNA"/>
</dbReference>
<accession>A0AAV7QV28</accession>
<comment type="caution">
    <text evidence="2">The sequence shown here is derived from an EMBL/GenBank/DDBJ whole genome shotgun (WGS) entry which is preliminary data.</text>
</comment>
<reference evidence="2" key="1">
    <citation type="journal article" date="2022" name="bioRxiv">
        <title>Sequencing and chromosome-scale assembly of the giantPleurodeles waltlgenome.</title>
        <authorList>
            <person name="Brown T."/>
            <person name="Elewa A."/>
            <person name="Iarovenko S."/>
            <person name="Subramanian E."/>
            <person name="Araus A.J."/>
            <person name="Petzold A."/>
            <person name="Susuki M."/>
            <person name="Suzuki K.-i.T."/>
            <person name="Hayashi T."/>
            <person name="Toyoda A."/>
            <person name="Oliveira C."/>
            <person name="Osipova E."/>
            <person name="Leigh N.D."/>
            <person name="Simon A."/>
            <person name="Yun M.H."/>
        </authorList>
    </citation>
    <scope>NUCLEOTIDE SEQUENCE</scope>
    <source>
        <strain evidence="2">20211129_DDA</strain>
        <tissue evidence="2">Liver</tissue>
    </source>
</reference>